<dbReference type="GO" id="GO:0050897">
    <property type="term" value="F:cobalt ion binding"/>
    <property type="evidence" value="ECO:0007669"/>
    <property type="project" value="TreeGrafter"/>
</dbReference>
<dbReference type="AlphaFoldDB" id="A0A239B0K2"/>
<dbReference type="CDD" id="cd12828">
    <property type="entry name" value="TmCorA-like_1"/>
    <property type="match status" value="1"/>
</dbReference>
<keyword evidence="6 8" id="KW-1133">Transmembrane helix</keyword>
<evidence type="ECO:0000256" key="8">
    <source>
        <dbReference type="RuleBase" id="RU362010"/>
    </source>
</evidence>
<dbReference type="InterPro" id="IPR004488">
    <property type="entry name" value="Mg/Co-transport_prot_CorA"/>
</dbReference>
<evidence type="ECO:0000256" key="2">
    <source>
        <dbReference type="ARBA" id="ARBA00009765"/>
    </source>
</evidence>
<comment type="subcellular location">
    <subcellularLocation>
        <location evidence="1">Cell membrane</location>
        <topology evidence="1">Multi-pass membrane protein</topology>
    </subcellularLocation>
    <subcellularLocation>
        <location evidence="8">Membrane</location>
        <topology evidence="8">Multi-pass membrane protein</topology>
    </subcellularLocation>
</comment>
<evidence type="ECO:0000313" key="10">
    <source>
        <dbReference type="Proteomes" id="UP000198324"/>
    </source>
</evidence>
<accession>A0A239B0K2</accession>
<dbReference type="GO" id="GO:0000287">
    <property type="term" value="F:magnesium ion binding"/>
    <property type="evidence" value="ECO:0007669"/>
    <property type="project" value="TreeGrafter"/>
</dbReference>
<dbReference type="PANTHER" id="PTHR46494">
    <property type="entry name" value="CORA FAMILY METAL ION TRANSPORTER (EUROFUNG)"/>
    <property type="match status" value="1"/>
</dbReference>
<evidence type="ECO:0000256" key="1">
    <source>
        <dbReference type="ARBA" id="ARBA00004651"/>
    </source>
</evidence>
<dbReference type="NCBIfam" id="TIGR00383">
    <property type="entry name" value="corA"/>
    <property type="match status" value="1"/>
</dbReference>
<evidence type="ECO:0000256" key="7">
    <source>
        <dbReference type="ARBA" id="ARBA00023136"/>
    </source>
</evidence>
<dbReference type="InterPro" id="IPR045863">
    <property type="entry name" value="CorA_TM1_TM2"/>
</dbReference>
<keyword evidence="3 8" id="KW-0813">Transport</keyword>
<dbReference type="InterPro" id="IPR045861">
    <property type="entry name" value="CorA_cytoplasmic_dom"/>
</dbReference>
<name>A0A239B0K2_9BACT</name>
<dbReference type="GO" id="GO:0015095">
    <property type="term" value="F:magnesium ion transmembrane transporter activity"/>
    <property type="evidence" value="ECO:0007669"/>
    <property type="project" value="UniProtKB-UniRule"/>
</dbReference>
<evidence type="ECO:0000256" key="6">
    <source>
        <dbReference type="ARBA" id="ARBA00022989"/>
    </source>
</evidence>
<keyword evidence="4 8" id="KW-1003">Cell membrane</keyword>
<dbReference type="InterPro" id="IPR002523">
    <property type="entry name" value="MgTranspt_CorA/ZnTranspt_ZntB"/>
</dbReference>
<keyword evidence="7 8" id="KW-0472">Membrane</keyword>
<evidence type="ECO:0000256" key="5">
    <source>
        <dbReference type="ARBA" id="ARBA00022692"/>
    </source>
</evidence>
<organism evidence="9 10">
    <name type="scientific">Humidesulfovibrio mexicanus</name>
    <dbReference type="NCBI Taxonomy" id="147047"/>
    <lineage>
        <taxon>Bacteria</taxon>
        <taxon>Pseudomonadati</taxon>
        <taxon>Thermodesulfobacteriota</taxon>
        <taxon>Desulfovibrionia</taxon>
        <taxon>Desulfovibrionales</taxon>
        <taxon>Desulfovibrionaceae</taxon>
        <taxon>Humidesulfovibrio</taxon>
    </lineage>
</organism>
<feature type="transmembrane region" description="Helical" evidence="8">
    <location>
        <begin position="329"/>
        <end position="349"/>
    </location>
</feature>
<dbReference type="PANTHER" id="PTHR46494:SF1">
    <property type="entry name" value="CORA FAMILY METAL ION TRANSPORTER (EUROFUNG)"/>
    <property type="match status" value="1"/>
</dbReference>
<keyword evidence="8" id="KW-0406">Ion transport</keyword>
<keyword evidence="8" id="KW-0460">Magnesium</keyword>
<dbReference type="GO" id="GO:0005886">
    <property type="term" value="C:plasma membrane"/>
    <property type="evidence" value="ECO:0007669"/>
    <property type="project" value="UniProtKB-SubCell"/>
</dbReference>
<dbReference type="EMBL" id="FZOC01000004">
    <property type="protein sequence ID" value="SNS00743.1"/>
    <property type="molecule type" value="Genomic_DNA"/>
</dbReference>
<evidence type="ECO:0000256" key="3">
    <source>
        <dbReference type="ARBA" id="ARBA00022448"/>
    </source>
</evidence>
<feature type="transmembrane region" description="Helical" evidence="8">
    <location>
        <begin position="297"/>
        <end position="317"/>
    </location>
</feature>
<dbReference type="SUPFAM" id="SSF143865">
    <property type="entry name" value="CorA soluble domain-like"/>
    <property type="match status" value="1"/>
</dbReference>
<dbReference type="Gene3D" id="3.30.460.20">
    <property type="entry name" value="CorA soluble domain-like"/>
    <property type="match status" value="1"/>
</dbReference>
<reference evidence="9 10" key="1">
    <citation type="submission" date="2017-06" db="EMBL/GenBank/DDBJ databases">
        <authorList>
            <person name="Kim H.J."/>
            <person name="Triplett B.A."/>
        </authorList>
    </citation>
    <scope>NUCLEOTIDE SEQUENCE [LARGE SCALE GENOMIC DNA]</scope>
    <source>
        <strain evidence="9 10">DSM 13116</strain>
    </source>
</reference>
<keyword evidence="5 8" id="KW-0812">Transmembrane</keyword>
<proteinExistence type="inferred from homology"/>
<evidence type="ECO:0000256" key="4">
    <source>
        <dbReference type="ARBA" id="ARBA00022475"/>
    </source>
</evidence>
<dbReference type="OrthoDB" id="9803416at2"/>
<dbReference type="SUPFAM" id="SSF144083">
    <property type="entry name" value="Magnesium transport protein CorA, transmembrane region"/>
    <property type="match status" value="1"/>
</dbReference>
<evidence type="ECO:0000313" key="9">
    <source>
        <dbReference type="EMBL" id="SNS00743.1"/>
    </source>
</evidence>
<protein>
    <recommendedName>
        <fullName evidence="8">Magnesium transport protein CorA</fullName>
    </recommendedName>
</protein>
<dbReference type="FunFam" id="1.20.58.340:FF:000012">
    <property type="entry name" value="Magnesium transport protein CorA"/>
    <property type="match status" value="1"/>
</dbReference>
<dbReference type="Gene3D" id="1.20.58.340">
    <property type="entry name" value="Magnesium transport protein CorA, transmembrane region"/>
    <property type="match status" value="2"/>
</dbReference>
<keyword evidence="10" id="KW-1185">Reference proteome</keyword>
<comment type="function">
    <text evidence="8">Mediates influx of magnesium ions.</text>
</comment>
<dbReference type="Proteomes" id="UP000198324">
    <property type="component" value="Unassembled WGS sequence"/>
</dbReference>
<sequence>MFDSLHRRIRKKGLPPGTVAYVGPEQSAQVAIELIHADAGGVRHDRAASPEDCLKAAQTPGLTWINVDGLHDPACVTRLGELFHLHPLVLEDIVHTGQRPKLDELDSALFAVLKMLRYNEDARTIADEQVSFVLMPGVLLTFQEKGGGDVFGEVRKRLVSGTGKLAKSGPDYLLYALVDAMVDNYFVVLERMGEDIEEVEEALLSAPSPRDIATIHGLRREALFLRRFVWPLREVLARLEKLGPPLVEDATVLYLRDLYDHTIQVMDTVETFRDMLSGMLDLYLSNASLKLNETMKVLTMISTIFIPLSFLASLYGMNFRHMPELETAYGYYVVLAVMALTVAGMVLFFRRKGWLGSSASGADGGAEGDRDGG</sequence>
<dbReference type="Pfam" id="PF01544">
    <property type="entry name" value="CorA"/>
    <property type="match status" value="1"/>
</dbReference>
<dbReference type="RefSeq" id="WP_089274515.1">
    <property type="nucleotide sequence ID" value="NZ_FZOC01000004.1"/>
</dbReference>
<comment type="similarity">
    <text evidence="2 8">Belongs to the CorA metal ion transporter (MIT) (TC 1.A.35) family.</text>
</comment>
<dbReference type="GO" id="GO:0015087">
    <property type="term" value="F:cobalt ion transmembrane transporter activity"/>
    <property type="evidence" value="ECO:0007669"/>
    <property type="project" value="UniProtKB-UniRule"/>
</dbReference>
<gene>
    <name evidence="8" type="primary">corA</name>
    <name evidence="9" type="ORF">SAMN04488503_2312</name>
</gene>